<dbReference type="PROSITE" id="PS50931">
    <property type="entry name" value="HTH_LYSR"/>
    <property type="match status" value="1"/>
</dbReference>
<dbReference type="Gene3D" id="3.40.190.290">
    <property type="match status" value="1"/>
</dbReference>
<evidence type="ECO:0000256" key="2">
    <source>
        <dbReference type="ARBA" id="ARBA00023015"/>
    </source>
</evidence>
<dbReference type="EMBL" id="JAXCLA010000004">
    <property type="protein sequence ID" value="MDY0745563.1"/>
    <property type="molecule type" value="Genomic_DNA"/>
</dbReference>
<dbReference type="RefSeq" id="WP_320423467.1">
    <property type="nucleotide sequence ID" value="NZ_JAXCLA010000004.1"/>
</dbReference>
<comment type="caution">
    <text evidence="6">The sequence shown here is derived from an EMBL/GenBank/DDBJ whole genome shotgun (WGS) entry which is preliminary data.</text>
</comment>
<organism evidence="6 7">
    <name type="scientific">Roseateles agri</name>
    <dbReference type="NCBI Taxonomy" id="3098619"/>
    <lineage>
        <taxon>Bacteria</taxon>
        <taxon>Pseudomonadati</taxon>
        <taxon>Pseudomonadota</taxon>
        <taxon>Betaproteobacteria</taxon>
        <taxon>Burkholderiales</taxon>
        <taxon>Sphaerotilaceae</taxon>
        <taxon>Roseateles</taxon>
    </lineage>
</organism>
<dbReference type="Gene3D" id="1.10.10.10">
    <property type="entry name" value="Winged helix-like DNA-binding domain superfamily/Winged helix DNA-binding domain"/>
    <property type="match status" value="1"/>
</dbReference>
<gene>
    <name evidence="6" type="ORF">SNE35_13670</name>
</gene>
<dbReference type="SUPFAM" id="SSF46785">
    <property type="entry name" value="Winged helix' DNA-binding domain"/>
    <property type="match status" value="1"/>
</dbReference>
<keyword evidence="7" id="KW-1185">Reference proteome</keyword>
<dbReference type="Proteomes" id="UP001285263">
    <property type="component" value="Unassembled WGS sequence"/>
</dbReference>
<dbReference type="PANTHER" id="PTHR30537:SF1">
    <property type="entry name" value="HTH-TYPE TRANSCRIPTIONAL REGULATOR PGRR"/>
    <property type="match status" value="1"/>
</dbReference>
<keyword evidence="4" id="KW-0804">Transcription</keyword>
<evidence type="ECO:0000256" key="3">
    <source>
        <dbReference type="ARBA" id="ARBA00023125"/>
    </source>
</evidence>
<proteinExistence type="inferred from homology"/>
<dbReference type="Pfam" id="PF03466">
    <property type="entry name" value="LysR_substrate"/>
    <property type="match status" value="1"/>
</dbReference>
<keyword evidence="2" id="KW-0805">Transcription regulation</keyword>
<sequence length="307" mass="33221">MPLPSRSELADLNVFLTIVRRRSFRLAALDLGLTTSAVSHAMRKLEARLEVRLLHRTSRSVSVTAAGEDLAEALARGFDTIGAALDALDSHRSEPVGRLRINVPRDASLLLVSPALPDFFAGSPQVHLEVVVEDRMVDIVAEGFDAGIRYGATVPKDMVAVPLTPPLRWVVVGSPAYFSAHGRPTTPDELYRHSCIQVRIGDNSTYAWELGNEPGQVRIDVPGPMRVNDSDAQVDAALRGIGLAYCLEARVVAQLASGALELALPDWVCVGAPLCMYYASRRQSTPGLRPLVDAMRRVAQTLGGKPE</sequence>
<comment type="similarity">
    <text evidence="1">Belongs to the LysR transcriptional regulatory family.</text>
</comment>
<dbReference type="InterPro" id="IPR058163">
    <property type="entry name" value="LysR-type_TF_proteobact-type"/>
</dbReference>
<dbReference type="InterPro" id="IPR005119">
    <property type="entry name" value="LysR_subst-bd"/>
</dbReference>
<keyword evidence="3" id="KW-0238">DNA-binding</keyword>
<evidence type="ECO:0000256" key="1">
    <source>
        <dbReference type="ARBA" id="ARBA00009437"/>
    </source>
</evidence>
<dbReference type="InterPro" id="IPR036388">
    <property type="entry name" value="WH-like_DNA-bd_sf"/>
</dbReference>
<dbReference type="InterPro" id="IPR000847">
    <property type="entry name" value="LysR_HTH_N"/>
</dbReference>
<feature type="domain" description="HTH lysR-type" evidence="5">
    <location>
        <begin position="8"/>
        <end position="64"/>
    </location>
</feature>
<protein>
    <submittedName>
        <fullName evidence="6">LysR family transcriptional regulator</fullName>
    </submittedName>
</protein>
<reference evidence="6 7" key="1">
    <citation type="submission" date="2023-11" db="EMBL/GenBank/DDBJ databases">
        <title>Paucibacter sp. nov., isolated from fresh soil in Korea.</title>
        <authorList>
            <person name="Le N.T.T."/>
        </authorList>
    </citation>
    <scope>NUCLEOTIDE SEQUENCE [LARGE SCALE GENOMIC DNA]</scope>
    <source>
        <strain evidence="6 7">R3-3</strain>
    </source>
</reference>
<evidence type="ECO:0000313" key="7">
    <source>
        <dbReference type="Proteomes" id="UP001285263"/>
    </source>
</evidence>
<dbReference type="InterPro" id="IPR036390">
    <property type="entry name" value="WH_DNA-bd_sf"/>
</dbReference>
<evidence type="ECO:0000313" key="6">
    <source>
        <dbReference type="EMBL" id="MDY0745563.1"/>
    </source>
</evidence>
<dbReference type="PANTHER" id="PTHR30537">
    <property type="entry name" value="HTH-TYPE TRANSCRIPTIONAL REGULATOR"/>
    <property type="match status" value="1"/>
</dbReference>
<evidence type="ECO:0000259" key="5">
    <source>
        <dbReference type="PROSITE" id="PS50931"/>
    </source>
</evidence>
<accession>A0ABU5DII7</accession>
<evidence type="ECO:0000256" key="4">
    <source>
        <dbReference type="ARBA" id="ARBA00023163"/>
    </source>
</evidence>
<dbReference type="SUPFAM" id="SSF53850">
    <property type="entry name" value="Periplasmic binding protein-like II"/>
    <property type="match status" value="1"/>
</dbReference>
<name>A0ABU5DII7_9BURK</name>
<dbReference type="Pfam" id="PF00126">
    <property type="entry name" value="HTH_1"/>
    <property type="match status" value="1"/>
</dbReference>